<evidence type="ECO:0000256" key="1">
    <source>
        <dbReference type="SAM" id="Phobius"/>
    </source>
</evidence>
<evidence type="ECO:0000256" key="2">
    <source>
        <dbReference type="SAM" id="SignalP"/>
    </source>
</evidence>
<evidence type="ECO:0000313" key="4">
    <source>
        <dbReference type="Proteomes" id="UP000002748"/>
    </source>
</evidence>
<evidence type="ECO:0000313" key="3">
    <source>
        <dbReference type="EMBL" id="EJT48971.1"/>
    </source>
</evidence>
<gene>
    <name evidence="3" type="ORF">A1Q1_01960</name>
</gene>
<dbReference type="AlphaFoldDB" id="J5T3J1"/>
<protein>
    <submittedName>
        <fullName evidence="3">Uncharacterized protein</fullName>
    </submittedName>
</protein>
<dbReference type="HOGENOM" id="CLU_1732782_0_0_1"/>
<dbReference type="RefSeq" id="XP_014180443.1">
    <property type="nucleotide sequence ID" value="XM_014324968.1"/>
</dbReference>
<dbReference type="VEuPathDB" id="FungiDB:A1Q1_01960"/>
<reference evidence="3 4" key="1">
    <citation type="journal article" date="2012" name="Eukaryot. Cell">
        <title>Draft genome sequence of CBS 2479, the standard type strain of Trichosporon asahii.</title>
        <authorList>
            <person name="Yang R.Y."/>
            <person name="Li H.T."/>
            <person name="Zhu H."/>
            <person name="Zhou G.P."/>
            <person name="Wang M."/>
            <person name="Wang L."/>
        </authorList>
    </citation>
    <scope>NUCLEOTIDE SEQUENCE [LARGE SCALE GENOMIC DNA]</scope>
    <source>
        <strain evidence="4">ATCC 90039 / CBS 2479 / JCM 2466 / KCTC 7840 / NCYC 2677 / UAMH 7654</strain>
    </source>
</reference>
<organism evidence="3 4">
    <name type="scientific">Trichosporon asahii var. asahii (strain ATCC 90039 / CBS 2479 / JCM 2466 / KCTC 7840 / NBRC 103889/ NCYC 2677 / UAMH 7654)</name>
    <name type="common">Yeast</name>
    <dbReference type="NCBI Taxonomy" id="1186058"/>
    <lineage>
        <taxon>Eukaryota</taxon>
        <taxon>Fungi</taxon>
        <taxon>Dikarya</taxon>
        <taxon>Basidiomycota</taxon>
        <taxon>Agaricomycotina</taxon>
        <taxon>Tremellomycetes</taxon>
        <taxon>Trichosporonales</taxon>
        <taxon>Trichosporonaceae</taxon>
        <taxon>Trichosporon</taxon>
    </lineage>
</organism>
<dbReference type="GeneID" id="25985474"/>
<feature type="transmembrane region" description="Helical" evidence="1">
    <location>
        <begin position="70"/>
        <end position="94"/>
    </location>
</feature>
<name>J5T3J1_TRIAS</name>
<keyword evidence="1" id="KW-0472">Membrane</keyword>
<feature type="signal peptide" evidence="2">
    <location>
        <begin position="1"/>
        <end position="26"/>
    </location>
</feature>
<dbReference type="Proteomes" id="UP000002748">
    <property type="component" value="Unassembled WGS sequence"/>
</dbReference>
<accession>J5T3J1</accession>
<keyword evidence="1" id="KW-1133">Transmembrane helix</keyword>
<keyword evidence="2" id="KW-0732">Signal</keyword>
<keyword evidence="1" id="KW-0812">Transmembrane</keyword>
<feature type="chain" id="PRO_5003785489" evidence="2">
    <location>
        <begin position="27"/>
        <end position="151"/>
    </location>
</feature>
<proteinExistence type="predicted"/>
<comment type="caution">
    <text evidence="3">The sequence shown here is derived from an EMBL/GenBank/DDBJ whole genome shotgun (WGS) entry which is preliminary data.</text>
</comment>
<dbReference type="KEGG" id="tasa:A1Q1_01960"/>
<dbReference type="EMBL" id="ALBS01000183">
    <property type="protein sequence ID" value="EJT48971.1"/>
    <property type="molecule type" value="Genomic_DNA"/>
</dbReference>
<sequence length="151" mass="16829">MTRRSSAMASTLVWAIVFAETALALAIPRDVGSTVDGVVDDYNAISDGSKDIKNGDYKKGWDKLPKWAKITIIVVAVVLGLVIIGLISCCVGCLNRTREVHHYHDVPGGTRNAYLPMNDMHPTPTPYEYDQTKFEPTYEPPKYATYEPMRH</sequence>